<keyword evidence="5 6" id="KW-0482">Metalloprotease</keyword>
<evidence type="ECO:0000313" key="9">
    <source>
        <dbReference type="Proteomes" id="UP001175000"/>
    </source>
</evidence>
<dbReference type="Pfam" id="PF01432">
    <property type="entry name" value="Peptidase_M3"/>
    <property type="match status" value="1"/>
</dbReference>
<name>A0AA40BZ98_9PEZI</name>
<dbReference type="GO" id="GO:0004222">
    <property type="term" value="F:metalloendopeptidase activity"/>
    <property type="evidence" value="ECO:0007669"/>
    <property type="project" value="InterPro"/>
</dbReference>
<keyword evidence="3 6" id="KW-0378">Hydrolase</keyword>
<dbReference type="GO" id="GO:0006508">
    <property type="term" value="P:proteolysis"/>
    <property type="evidence" value="ECO:0007669"/>
    <property type="project" value="UniProtKB-KW"/>
</dbReference>
<comment type="similarity">
    <text evidence="6">Belongs to the peptidase M3 family.</text>
</comment>
<dbReference type="PANTHER" id="PTHR11804">
    <property type="entry name" value="PROTEASE M3 THIMET OLIGOPEPTIDASE-RELATED"/>
    <property type="match status" value="1"/>
</dbReference>
<dbReference type="Proteomes" id="UP001175000">
    <property type="component" value="Unassembled WGS sequence"/>
</dbReference>
<dbReference type="InterPro" id="IPR024079">
    <property type="entry name" value="MetalloPept_cat_dom_sf"/>
</dbReference>
<evidence type="ECO:0000256" key="6">
    <source>
        <dbReference type="RuleBase" id="RU003435"/>
    </source>
</evidence>
<dbReference type="AlphaFoldDB" id="A0AA40BZ98"/>
<dbReference type="GO" id="GO:0046872">
    <property type="term" value="F:metal ion binding"/>
    <property type="evidence" value="ECO:0007669"/>
    <property type="project" value="UniProtKB-UniRule"/>
</dbReference>
<evidence type="ECO:0000256" key="4">
    <source>
        <dbReference type="ARBA" id="ARBA00022833"/>
    </source>
</evidence>
<dbReference type="InterPro" id="IPR045090">
    <property type="entry name" value="Pept_M3A_M3B"/>
</dbReference>
<evidence type="ECO:0000256" key="1">
    <source>
        <dbReference type="ARBA" id="ARBA00022670"/>
    </source>
</evidence>
<evidence type="ECO:0000256" key="2">
    <source>
        <dbReference type="ARBA" id="ARBA00022723"/>
    </source>
</evidence>
<evidence type="ECO:0000259" key="7">
    <source>
        <dbReference type="Pfam" id="PF01432"/>
    </source>
</evidence>
<accession>A0AA40BZ98</accession>
<dbReference type="PANTHER" id="PTHR11804:SF84">
    <property type="entry name" value="SACCHAROLYSIN"/>
    <property type="match status" value="1"/>
</dbReference>
<keyword evidence="1 6" id="KW-0645">Protease</keyword>
<keyword evidence="9" id="KW-1185">Reference proteome</keyword>
<keyword evidence="4 6" id="KW-0862">Zinc</keyword>
<dbReference type="Gene3D" id="3.40.390.10">
    <property type="entry name" value="Collagenase (Catalytic Domain)"/>
    <property type="match status" value="1"/>
</dbReference>
<protein>
    <recommendedName>
        <fullName evidence="7">Peptidase M3A/M3B catalytic domain-containing protein</fullName>
    </recommendedName>
</protein>
<dbReference type="EMBL" id="JAULSU010000004">
    <property type="protein sequence ID" value="KAK0618995.1"/>
    <property type="molecule type" value="Genomic_DNA"/>
</dbReference>
<gene>
    <name evidence="8" type="ORF">B0T14DRAFT_602910</name>
</gene>
<comment type="caution">
    <text evidence="8">The sequence shown here is derived from an EMBL/GenBank/DDBJ whole genome shotgun (WGS) entry which is preliminary data.</text>
</comment>
<dbReference type="InterPro" id="IPR001567">
    <property type="entry name" value="Pept_M3A_M3B_dom"/>
</dbReference>
<evidence type="ECO:0000256" key="5">
    <source>
        <dbReference type="ARBA" id="ARBA00023049"/>
    </source>
</evidence>
<dbReference type="SUPFAM" id="SSF55486">
    <property type="entry name" value="Metalloproteases ('zincins'), catalytic domain"/>
    <property type="match status" value="1"/>
</dbReference>
<proteinExistence type="inferred from homology"/>
<feature type="domain" description="Peptidase M3A/M3B catalytic" evidence="7">
    <location>
        <begin position="307"/>
        <end position="452"/>
    </location>
</feature>
<keyword evidence="2 6" id="KW-0479">Metal-binding</keyword>
<dbReference type="GO" id="GO:0006518">
    <property type="term" value="P:peptide metabolic process"/>
    <property type="evidence" value="ECO:0007669"/>
    <property type="project" value="TreeGrafter"/>
</dbReference>
<sequence>MAARKAHHPPYRVPTPDEIPGIVANIIQKYRAMQDNIAKTPLHEISFENLVILWARVENEESVHMSIFVAMRNERFCPGSGPWVAVADKALTAYHQVWDAAYPRRDLSARLYTAKQLMDIGNKLSQGAYGSASKWEPWKAWMTFHINESEVRNNRPHWATSEKAVPRKTSPKIMECQQNLHSLRSTYTEMLQKPNSEAGLGGTYFTEREPVGVLRNVVLASLTTDTPGTEARKNGKMFASHKLGHVVLANARNPGTRRKMWTSMATPLAELAPICKDTIYQQKLEREVIKFNKDQVGSLLAVRIIKVDPQTVDSQCYWHEEVEIHEVYRKQPDGVNEFLGHVYLDLFQRQGKPSGAPQMIPLYPGYRMPDGSRGAAASVVEMGLAPGLGMLISSLFRLGFYSMVELGHALHYLLIENTYAGGSRWRSRFDFPYDFIEVPSHVMENILDQTDITRRSIC</sequence>
<organism evidence="8 9">
    <name type="scientific">Immersiella caudata</name>
    <dbReference type="NCBI Taxonomy" id="314043"/>
    <lineage>
        <taxon>Eukaryota</taxon>
        <taxon>Fungi</taxon>
        <taxon>Dikarya</taxon>
        <taxon>Ascomycota</taxon>
        <taxon>Pezizomycotina</taxon>
        <taxon>Sordariomycetes</taxon>
        <taxon>Sordariomycetidae</taxon>
        <taxon>Sordariales</taxon>
        <taxon>Lasiosphaeriaceae</taxon>
        <taxon>Immersiella</taxon>
    </lineage>
</organism>
<comment type="cofactor">
    <cofactor evidence="6">
        <name>Zn(2+)</name>
        <dbReference type="ChEBI" id="CHEBI:29105"/>
    </cofactor>
    <text evidence="6">Binds 1 zinc ion.</text>
</comment>
<evidence type="ECO:0000256" key="3">
    <source>
        <dbReference type="ARBA" id="ARBA00022801"/>
    </source>
</evidence>
<reference evidence="8" key="1">
    <citation type="submission" date="2023-06" db="EMBL/GenBank/DDBJ databases">
        <title>Genome-scale phylogeny and comparative genomics of the fungal order Sordariales.</title>
        <authorList>
            <consortium name="Lawrence Berkeley National Laboratory"/>
            <person name="Hensen N."/>
            <person name="Bonometti L."/>
            <person name="Westerberg I."/>
            <person name="Brannstrom I.O."/>
            <person name="Guillou S."/>
            <person name="Cros-Aarteil S."/>
            <person name="Calhoun S."/>
            <person name="Haridas S."/>
            <person name="Kuo A."/>
            <person name="Mondo S."/>
            <person name="Pangilinan J."/>
            <person name="Riley R."/>
            <person name="Labutti K."/>
            <person name="Andreopoulos B."/>
            <person name="Lipzen A."/>
            <person name="Chen C."/>
            <person name="Yanf M."/>
            <person name="Daum C."/>
            <person name="Ng V."/>
            <person name="Clum A."/>
            <person name="Steindorff A."/>
            <person name="Ohm R."/>
            <person name="Martin F."/>
            <person name="Silar P."/>
            <person name="Natvig D."/>
            <person name="Lalanne C."/>
            <person name="Gautier V."/>
            <person name="Ament-Velasquez S.L."/>
            <person name="Kruys A."/>
            <person name="Hutchinson M.I."/>
            <person name="Powell A.J."/>
            <person name="Barry K."/>
            <person name="Miller A.N."/>
            <person name="Grigoriev I.V."/>
            <person name="Debuchy R."/>
            <person name="Gladieux P."/>
            <person name="Thoren M.H."/>
            <person name="Johannesson H."/>
        </authorList>
    </citation>
    <scope>NUCLEOTIDE SEQUENCE</scope>
    <source>
        <strain evidence="8">CBS 606.72</strain>
    </source>
</reference>
<dbReference type="Gene3D" id="1.20.1050.40">
    <property type="entry name" value="Endopeptidase. Chain P, domain 1"/>
    <property type="match status" value="1"/>
</dbReference>
<dbReference type="InterPro" id="IPR024080">
    <property type="entry name" value="Neurolysin/TOP_N"/>
</dbReference>
<evidence type="ECO:0000313" key="8">
    <source>
        <dbReference type="EMBL" id="KAK0618995.1"/>
    </source>
</evidence>